<feature type="compositionally biased region" description="Acidic residues" evidence="2">
    <location>
        <begin position="75"/>
        <end position="103"/>
    </location>
</feature>
<organism evidence="3 4">
    <name type="scientific">Methyloceanibacter caenitepidi</name>
    <dbReference type="NCBI Taxonomy" id="1384459"/>
    <lineage>
        <taxon>Bacteria</taxon>
        <taxon>Pseudomonadati</taxon>
        <taxon>Pseudomonadota</taxon>
        <taxon>Alphaproteobacteria</taxon>
        <taxon>Hyphomicrobiales</taxon>
        <taxon>Hyphomicrobiaceae</taxon>
        <taxon>Methyloceanibacter</taxon>
    </lineage>
</organism>
<protein>
    <recommendedName>
        <fullName evidence="5">Phage protein</fullName>
    </recommendedName>
</protein>
<dbReference type="Proteomes" id="UP000031643">
    <property type="component" value="Chromosome"/>
</dbReference>
<evidence type="ECO:0000256" key="2">
    <source>
        <dbReference type="SAM" id="MobiDB-lite"/>
    </source>
</evidence>
<feature type="coiled-coil region" evidence="1">
    <location>
        <begin position="231"/>
        <end position="258"/>
    </location>
</feature>
<reference evidence="3 4" key="1">
    <citation type="submission" date="2014-09" db="EMBL/GenBank/DDBJ databases">
        <title>Genome sequencing of Methyloceanibacter caenitepidi Gela4.</title>
        <authorList>
            <person name="Takeuchi M."/>
            <person name="Susumu S."/>
            <person name="Kamagata Y."/>
            <person name="Oshima K."/>
            <person name="Hattori M."/>
            <person name="Iwasaki W."/>
        </authorList>
    </citation>
    <scope>NUCLEOTIDE SEQUENCE [LARGE SCALE GENOMIC DNA]</scope>
    <source>
        <strain evidence="3 4">Gela4</strain>
    </source>
</reference>
<evidence type="ECO:0000256" key="1">
    <source>
        <dbReference type="SAM" id="Coils"/>
    </source>
</evidence>
<dbReference type="EMBL" id="AP014648">
    <property type="protein sequence ID" value="BAQ16919.1"/>
    <property type="molecule type" value="Genomic_DNA"/>
</dbReference>
<dbReference type="HOGENOM" id="CLU_764637_0_0_5"/>
<dbReference type="STRING" id="1384459.GL4_1463"/>
<name>A0A0A8K4K8_9HYPH</name>
<feature type="region of interest" description="Disordered" evidence="2">
    <location>
        <begin position="1"/>
        <end position="115"/>
    </location>
</feature>
<feature type="region of interest" description="Disordered" evidence="2">
    <location>
        <begin position="323"/>
        <end position="362"/>
    </location>
</feature>
<evidence type="ECO:0008006" key="5">
    <source>
        <dbReference type="Google" id="ProtNLM"/>
    </source>
</evidence>
<evidence type="ECO:0000313" key="3">
    <source>
        <dbReference type="EMBL" id="BAQ16919.1"/>
    </source>
</evidence>
<feature type="coiled-coil region" evidence="1">
    <location>
        <begin position="150"/>
        <end position="195"/>
    </location>
</feature>
<keyword evidence="4" id="KW-1185">Reference proteome</keyword>
<proteinExistence type="predicted"/>
<accession>A0A0A8K4K8</accession>
<sequence length="362" mass="39423">MTDGTGKAPHQGSEGTPKAADSVGLLYGELGGSEDPDKGEDPAKAAEPDKVDAADVADPKKGDDPDKSEGPDDSDKGEDPDDPDKGEDPEKDEDPDKGEDDENTISTSAQLVEHLEADPEWFEGLKVPVKVNGEQAEASIGDLVKSYQIGEAAERRLEDAKAKAQSITEDAAEKSKQVEATYAVAAKMLETLEDELDRDIKAIDWDKLREEDSAEYAAKKADVAERKDRLNTVKQQAAESYQETLKQANDDRIAALKQHAQTEHAALLEAIPEWKDAEKAKAGKVQVIKYLSDMGFSENELANIVNHRVLVMARNSMLFEESQKKVSTAKKRVAKVPKTMKPGTKPGTQPKPKDNVELLYGS</sequence>
<dbReference type="AlphaFoldDB" id="A0A0A8K4K8"/>
<dbReference type="RefSeq" id="WP_045366078.1">
    <property type="nucleotide sequence ID" value="NZ_AP014648.1"/>
</dbReference>
<dbReference type="KEGG" id="mcg:GL4_1463"/>
<keyword evidence="1" id="KW-0175">Coiled coil</keyword>
<evidence type="ECO:0000313" key="4">
    <source>
        <dbReference type="Proteomes" id="UP000031643"/>
    </source>
</evidence>
<gene>
    <name evidence="3" type="ORF">GL4_1463</name>
</gene>
<dbReference type="OrthoDB" id="7031653at2"/>
<feature type="compositionally biased region" description="Basic and acidic residues" evidence="2">
    <location>
        <begin position="35"/>
        <end position="74"/>
    </location>
</feature>
<feature type="compositionally biased region" description="Low complexity" evidence="2">
    <location>
        <begin position="337"/>
        <end position="350"/>
    </location>
</feature>